<keyword evidence="2" id="KW-1185">Reference proteome</keyword>
<gene>
    <name evidence="1" type="ORF">EWB00_006952</name>
</gene>
<evidence type="ECO:0000313" key="1">
    <source>
        <dbReference type="EMBL" id="TNN08506.1"/>
    </source>
</evidence>
<reference evidence="1 2" key="1">
    <citation type="submission" date="2019-03" db="EMBL/GenBank/DDBJ databases">
        <title>An improved genome assembly of the fluke Schistosoma japonicum.</title>
        <authorList>
            <person name="Hu W."/>
            <person name="Luo F."/>
            <person name="Yin M."/>
            <person name="Mo X."/>
            <person name="Sun C."/>
            <person name="Wu Q."/>
            <person name="Zhu B."/>
            <person name="Xiang M."/>
            <person name="Wang J."/>
            <person name="Wang Y."/>
            <person name="Zhang T."/>
            <person name="Xu B."/>
            <person name="Zheng H."/>
            <person name="Feng Z."/>
        </authorList>
    </citation>
    <scope>NUCLEOTIDE SEQUENCE [LARGE SCALE GENOMIC DNA]</scope>
    <source>
        <strain evidence="1">HuSjv2</strain>
        <tissue evidence="1">Worms</tissue>
    </source>
</reference>
<dbReference type="Proteomes" id="UP000311919">
    <property type="component" value="Unassembled WGS sequence"/>
</dbReference>
<protein>
    <submittedName>
        <fullName evidence="1">Uncharacterized protein</fullName>
    </submittedName>
</protein>
<evidence type="ECO:0000313" key="2">
    <source>
        <dbReference type="Proteomes" id="UP000311919"/>
    </source>
</evidence>
<comment type="caution">
    <text evidence="1">The sequence shown here is derived from an EMBL/GenBank/DDBJ whole genome shotgun (WGS) entry which is preliminary data.</text>
</comment>
<accession>A0A4Z2CW72</accession>
<dbReference type="EMBL" id="SKCS01000407">
    <property type="protein sequence ID" value="TNN08506.1"/>
    <property type="molecule type" value="Genomic_DNA"/>
</dbReference>
<organism evidence="1 2">
    <name type="scientific">Schistosoma japonicum</name>
    <name type="common">Blood fluke</name>
    <dbReference type="NCBI Taxonomy" id="6182"/>
    <lineage>
        <taxon>Eukaryota</taxon>
        <taxon>Metazoa</taxon>
        <taxon>Spiralia</taxon>
        <taxon>Lophotrochozoa</taxon>
        <taxon>Platyhelminthes</taxon>
        <taxon>Trematoda</taxon>
        <taxon>Digenea</taxon>
        <taxon>Strigeidida</taxon>
        <taxon>Schistosomatoidea</taxon>
        <taxon>Schistosomatidae</taxon>
        <taxon>Schistosoma</taxon>
    </lineage>
</organism>
<sequence length="121" mass="13868">MTALSKELSCSIDYPHAVVDIIRMFPPLMSYQRQPLIGFWFLSRCLVSMSRDNRTEGRVVQLVYELRVSLITARKKLGEQCLLANQSGDSNNHVLVTSRTCRRVIVVYFVPVAIVYPSKYL</sequence>
<name>A0A4Z2CW72_SCHJA</name>
<dbReference type="AlphaFoldDB" id="A0A4Z2CW72"/>
<proteinExistence type="predicted"/>